<dbReference type="EMBL" id="BT092666">
    <property type="protein sequence ID" value="ACU16966.1"/>
    <property type="molecule type" value="mRNA"/>
</dbReference>
<reference evidence="1" key="1">
    <citation type="submission" date="2009-08" db="EMBL/GenBank/DDBJ databases">
        <authorList>
            <person name="Cheung F."/>
            <person name="Xiao Y."/>
            <person name="Chan A."/>
            <person name="Moskal W."/>
            <person name="Town C.D."/>
        </authorList>
    </citation>
    <scope>NUCLEOTIDE SEQUENCE</scope>
</reference>
<name>C6T5F4_SOYBN</name>
<protein>
    <submittedName>
        <fullName evidence="1">Uncharacterized protein</fullName>
    </submittedName>
</protein>
<organism evidence="1">
    <name type="scientific">Glycine max</name>
    <name type="common">Soybean</name>
    <name type="synonym">Glycine hispida</name>
    <dbReference type="NCBI Taxonomy" id="3847"/>
    <lineage>
        <taxon>Eukaryota</taxon>
        <taxon>Viridiplantae</taxon>
        <taxon>Streptophyta</taxon>
        <taxon>Embryophyta</taxon>
        <taxon>Tracheophyta</taxon>
        <taxon>Spermatophyta</taxon>
        <taxon>Magnoliopsida</taxon>
        <taxon>eudicotyledons</taxon>
        <taxon>Gunneridae</taxon>
        <taxon>Pentapetalae</taxon>
        <taxon>rosids</taxon>
        <taxon>fabids</taxon>
        <taxon>Fabales</taxon>
        <taxon>Fabaceae</taxon>
        <taxon>Papilionoideae</taxon>
        <taxon>50 kb inversion clade</taxon>
        <taxon>NPAAA clade</taxon>
        <taxon>indigoferoid/millettioid clade</taxon>
        <taxon>Phaseoleae</taxon>
        <taxon>Glycine</taxon>
        <taxon>Glycine subgen. Soja</taxon>
    </lineage>
</organism>
<dbReference type="KEGG" id="gmx:100527790"/>
<dbReference type="OrthoDB" id="448448at2759"/>
<sequence>MADADVDLSELFSGNADEDDDMFYIDIQTVQKVLDEDDDCYFQEVGFLLCQKQRLKFRMLSLFKVSLKTESVIEHMPNEVSCDRRIEASVQWQR</sequence>
<accession>C6T5F4</accession>
<dbReference type="ExpressionAtlas" id="C6T5F4">
    <property type="expression patterns" value="baseline and differential"/>
</dbReference>
<proteinExistence type="evidence at transcript level"/>
<evidence type="ECO:0000313" key="1">
    <source>
        <dbReference type="EMBL" id="ACU16966.1"/>
    </source>
</evidence>
<dbReference type="AlphaFoldDB" id="C6T5F4"/>